<sequence length="73" mass="8190">MDTDGKEKEKSDDSDEKYLAPLQRVPAGSTSLLSGTRRRVKVRQQLEVNTNNGSHRLMKSIYSPLMSGKARLL</sequence>
<dbReference type="Proteomes" id="UP000314294">
    <property type="component" value="Unassembled WGS sequence"/>
</dbReference>
<dbReference type="EMBL" id="SRLO01000011">
    <property type="protein sequence ID" value="TNN87286.1"/>
    <property type="molecule type" value="Genomic_DNA"/>
</dbReference>
<feature type="compositionally biased region" description="Basic and acidic residues" evidence="1">
    <location>
        <begin position="1"/>
        <end position="11"/>
    </location>
</feature>
<organism evidence="2 3">
    <name type="scientific">Liparis tanakae</name>
    <name type="common">Tanaka's snailfish</name>
    <dbReference type="NCBI Taxonomy" id="230148"/>
    <lineage>
        <taxon>Eukaryota</taxon>
        <taxon>Metazoa</taxon>
        <taxon>Chordata</taxon>
        <taxon>Craniata</taxon>
        <taxon>Vertebrata</taxon>
        <taxon>Euteleostomi</taxon>
        <taxon>Actinopterygii</taxon>
        <taxon>Neopterygii</taxon>
        <taxon>Teleostei</taxon>
        <taxon>Neoteleostei</taxon>
        <taxon>Acanthomorphata</taxon>
        <taxon>Eupercaria</taxon>
        <taxon>Perciformes</taxon>
        <taxon>Cottioidei</taxon>
        <taxon>Cottales</taxon>
        <taxon>Liparidae</taxon>
        <taxon>Liparis</taxon>
    </lineage>
</organism>
<dbReference type="AlphaFoldDB" id="A0A4Z2JAU2"/>
<feature type="region of interest" description="Disordered" evidence="1">
    <location>
        <begin position="1"/>
        <end position="37"/>
    </location>
</feature>
<reference evidence="2 3" key="1">
    <citation type="submission" date="2019-03" db="EMBL/GenBank/DDBJ databases">
        <title>First draft genome of Liparis tanakae, snailfish: a comprehensive survey of snailfish specific genes.</title>
        <authorList>
            <person name="Kim W."/>
            <person name="Song I."/>
            <person name="Jeong J.-H."/>
            <person name="Kim D."/>
            <person name="Kim S."/>
            <person name="Ryu S."/>
            <person name="Song J.Y."/>
            <person name="Lee S.K."/>
        </authorList>
    </citation>
    <scope>NUCLEOTIDE SEQUENCE [LARGE SCALE GENOMIC DNA]</scope>
    <source>
        <tissue evidence="2">Muscle</tissue>
    </source>
</reference>
<accession>A0A4Z2JAU2</accession>
<proteinExistence type="predicted"/>
<evidence type="ECO:0000313" key="3">
    <source>
        <dbReference type="Proteomes" id="UP000314294"/>
    </source>
</evidence>
<evidence type="ECO:0000256" key="1">
    <source>
        <dbReference type="SAM" id="MobiDB-lite"/>
    </source>
</evidence>
<evidence type="ECO:0000313" key="2">
    <source>
        <dbReference type="EMBL" id="TNN87286.1"/>
    </source>
</evidence>
<protein>
    <submittedName>
        <fullName evidence="2">Uncharacterized protein</fullName>
    </submittedName>
</protein>
<name>A0A4Z2JAU2_9TELE</name>
<comment type="caution">
    <text evidence="2">The sequence shown here is derived from an EMBL/GenBank/DDBJ whole genome shotgun (WGS) entry which is preliminary data.</text>
</comment>
<gene>
    <name evidence="2" type="ORF">EYF80_002488</name>
</gene>
<keyword evidence="3" id="KW-1185">Reference proteome</keyword>